<gene>
    <name evidence="1" type="ORF">LCGC14_3003590</name>
</gene>
<name>A0A0F8X0S7_9ZZZZ</name>
<proteinExistence type="predicted"/>
<evidence type="ECO:0000313" key="1">
    <source>
        <dbReference type="EMBL" id="KKK62513.1"/>
    </source>
</evidence>
<sequence>MKELSEDFTLIFKEGKEDEYHDELLLMLKSLDNAQQVVRGAFYLFLNRNIKDN</sequence>
<organism evidence="1">
    <name type="scientific">marine sediment metagenome</name>
    <dbReference type="NCBI Taxonomy" id="412755"/>
    <lineage>
        <taxon>unclassified sequences</taxon>
        <taxon>metagenomes</taxon>
        <taxon>ecological metagenomes</taxon>
    </lineage>
</organism>
<evidence type="ECO:0008006" key="2">
    <source>
        <dbReference type="Google" id="ProtNLM"/>
    </source>
</evidence>
<comment type="caution">
    <text evidence="1">The sequence shown here is derived from an EMBL/GenBank/DDBJ whole genome shotgun (WGS) entry which is preliminary data.</text>
</comment>
<protein>
    <recommendedName>
        <fullName evidence="2">HEPN domain-containing protein</fullName>
    </recommendedName>
</protein>
<dbReference type="AlphaFoldDB" id="A0A0F8X0S7"/>
<dbReference type="EMBL" id="LAZR01061957">
    <property type="protein sequence ID" value="KKK62513.1"/>
    <property type="molecule type" value="Genomic_DNA"/>
</dbReference>
<accession>A0A0F8X0S7</accession>
<reference evidence="1" key="1">
    <citation type="journal article" date="2015" name="Nature">
        <title>Complex archaea that bridge the gap between prokaryotes and eukaryotes.</title>
        <authorList>
            <person name="Spang A."/>
            <person name="Saw J.H."/>
            <person name="Jorgensen S.L."/>
            <person name="Zaremba-Niedzwiedzka K."/>
            <person name="Martijn J."/>
            <person name="Lind A.E."/>
            <person name="van Eijk R."/>
            <person name="Schleper C."/>
            <person name="Guy L."/>
            <person name="Ettema T.J."/>
        </authorList>
    </citation>
    <scope>NUCLEOTIDE SEQUENCE</scope>
</reference>